<dbReference type="EMBL" id="JBHXCV010000004">
    <property type="protein sequence ID" value="MFD6793222.1"/>
    <property type="molecule type" value="Genomic_DNA"/>
</dbReference>
<dbReference type="InterPro" id="IPR050109">
    <property type="entry name" value="HTH-type_TetR-like_transc_reg"/>
</dbReference>
<keyword evidence="1" id="KW-0805">Transcription regulation</keyword>
<dbReference type="Proteomes" id="UP001598673">
    <property type="component" value="Unassembled WGS sequence"/>
</dbReference>
<name>A0ABW6G1Z6_9PSEU</name>
<feature type="domain" description="HTH tetR-type" evidence="5">
    <location>
        <begin position="15"/>
        <end position="75"/>
    </location>
</feature>
<accession>A0ABW6G1Z6</accession>
<evidence type="ECO:0000256" key="3">
    <source>
        <dbReference type="ARBA" id="ARBA00023163"/>
    </source>
</evidence>
<evidence type="ECO:0000256" key="4">
    <source>
        <dbReference type="PROSITE-ProRule" id="PRU00335"/>
    </source>
</evidence>
<keyword evidence="7" id="KW-1185">Reference proteome</keyword>
<dbReference type="SUPFAM" id="SSF46689">
    <property type="entry name" value="Homeodomain-like"/>
    <property type="match status" value="1"/>
</dbReference>
<dbReference type="InterPro" id="IPR001647">
    <property type="entry name" value="HTH_TetR"/>
</dbReference>
<dbReference type="PRINTS" id="PR00455">
    <property type="entry name" value="HTHTETR"/>
</dbReference>
<evidence type="ECO:0000259" key="5">
    <source>
        <dbReference type="PROSITE" id="PS50977"/>
    </source>
</evidence>
<dbReference type="RefSeq" id="WP_258937910.1">
    <property type="nucleotide sequence ID" value="NZ_JANBBF010000013.1"/>
</dbReference>
<dbReference type="PROSITE" id="PS50977">
    <property type="entry name" value="HTH_TETR_2"/>
    <property type="match status" value="1"/>
</dbReference>
<dbReference type="InterPro" id="IPR009057">
    <property type="entry name" value="Homeodomain-like_sf"/>
</dbReference>
<dbReference type="Gene3D" id="1.10.357.10">
    <property type="entry name" value="Tetracycline Repressor, domain 2"/>
    <property type="match status" value="1"/>
</dbReference>
<evidence type="ECO:0000256" key="1">
    <source>
        <dbReference type="ARBA" id="ARBA00023015"/>
    </source>
</evidence>
<reference evidence="6 7" key="1">
    <citation type="submission" date="2024-09" db="EMBL/GenBank/DDBJ databases">
        <title>The Natural Products Discovery Center: Release of the First 8490 Sequenced Strains for Exploring Actinobacteria Biosynthetic Diversity.</title>
        <authorList>
            <person name="Kalkreuter E."/>
            <person name="Kautsar S.A."/>
            <person name="Yang D."/>
            <person name="Bader C.D."/>
            <person name="Teijaro C.N."/>
            <person name="Fluegel L."/>
            <person name="Davis C.M."/>
            <person name="Simpson J.R."/>
            <person name="Lauterbach L."/>
            <person name="Steele A.D."/>
            <person name="Gui C."/>
            <person name="Meng S."/>
            <person name="Li G."/>
            <person name="Viehrig K."/>
            <person name="Ye F."/>
            <person name="Su P."/>
            <person name="Kiefer A.F."/>
            <person name="Nichols A."/>
            <person name="Cepeda A.J."/>
            <person name="Yan W."/>
            <person name="Fan B."/>
            <person name="Jiang Y."/>
            <person name="Adhikari A."/>
            <person name="Zheng C.-J."/>
            <person name="Schuster L."/>
            <person name="Cowan T.M."/>
            <person name="Smanski M.J."/>
            <person name="Chevrette M.G."/>
            <person name="De Carvalho L.P.S."/>
            <person name="Shen B."/>
        </authorList>
    </citation>
    <scope>NUCLEOTIDE SEQUENCE [LARGE SCALE GENOMIC DNA]</scope>
    <source>
        <strain evidence="6 7">NPDC060353</strain>
    </source>
</reference>
<dbReference type="PANTHER" id="PTHR30055">
    <property type="entry name" value="HTH-TYPE TRANSCRIPTIONAL REGULATOR RUTR"/>
    <property type="match status" value="1"/>
</dbReference>
<feature type="DNA-binding region" description="H-T-H motif" evidence="4">
    <location>
        <begin position="38"/>
        <end position="57"/>
    </location>
</feature>
<proteinExistence type="predicted"/>
<evidence type="ECO:0000256" key="2">
    <source>
        <dbReference type="ARBA" id="ARBA00023125"/>
    </source>
</evidence>
<protein>
    <submittedName>
        <fullName evidence="6">TetR/AcrR family transcriptional regulator</fullName>
    </submittedName>
</protein>
<dbReference type="Pfam" id="PF00440">
    <property type="entry name" value="TetR_N"/>
    <property type="match status" value="1"/>
</dbReference>
<keyword evidence="3" id="KW-0804">Transcription</keyword>
<evidence type="ECO:0000313" key="7">
    <source>
        <dbReference type="Proteomes" id="UP001598673"/>
    </source>
</evidence>
<organism evidence="6 7">
    <name type="scientific">Prauserella salsuginis</name>
    <dbReference type="NCBI Taxonomy" id="387889"/>
    <lineage>
        <taxon>Bacteria</taxon>
        <taxon>Bacillati</taxon>
        <taxon>Actinomycetota</taxon>
        <taxon>Actinomycetes</taxon>
        <taxon>Pseudonocardiales</taxon>
        <taxon>Pseudonocardiaceae</taxon>
        <taxon>Prauserella</taxon>
        <taxon>Prauserella salsuginis group</taxon>
    </lineage>
</organism>
<keyword evidence="2 4" id="KW-0238">DNA-binding</keyword>
<gene>
    <name evidence="6" type="ORF">ACFWGY_07785</name>
</gene>
<comment type="caution">
    <text evidence="6">The sequence shown here is derived from an EMBL/GenBank/DDBJ whole genome shotgun (WGS) entry which is preliminary data.</text>
</comment>
<sequence>MVQADEAVDRPPGDLTARARIRDAALTQFAERGVAGATMRGIAEAAGVSPGLVQHHFGSKEALRRACDDAVVDALGHRLAAAATAGSLVESGLLAELLATSGPLLRYFARATVDGSPAADTVFDRLAAGTAEFLSTTWPDRFPPDSAAANSAAAVMTAMHAGTVVLHRHIGRHLGVDPLDRAHPHRIGAAMFDVYAAMADFAASPTGERIRASTAEYRTDDRGGEP</sequence>
<dbReference type="PANTHER" id="PTHR30055:SF234">
    <property type="entry name" value="HTH-TYPE TRANSCRIPTIONAL REGULATOR BETI"/>
    <property type="match status" value="1"/>
</dbReference>
<evidence type="ECO:0000313" key="6">
    <source>
        <dbReference type="EMBL" id="MFD6793222.1"/>
    </source>
</evidence>